<dbReference type="AlphaFoldDB" id="A0A3N0AX47"/>
<dbReference type="SFLD" id="SFLDS00005">
    <property type="entry name" value="Isoprenoid_Synthase_Type_I"/>
    <property type="match status" value="1"/>
</dbReference>
<comment type="similarity">
    <text evidence="2 6">Belongs to the FPP/GGPP synthase family.</text>
</comment>
<evidence type="ECO:0000256" key="2">
    <source>
        <dbReference type="ARBA" id="ARBA00006706"/>
    </source>
</evidence>
<dbReference type="Pfam" id="PF00348">
    <property type="entry name" value="polyprenyl_synt"/>
    <property type="match status" value="1"/>
</dbReference>
<dbReference type="CDD" id="cd00685">
    <property type="entry name" value="Trans_IPPS_HT"/>
    <property type="match status" value="1"/>
</dbReference>
<protein>
    <submittedName>
        <fullName evidence="7">Polyprenyl synthetase</fullName>
    </submittedName>
</protein>
<keyword evidence="8" id="KW-1185">Reference proteome</keyword>
<keyword evidence="3 6" id="KW-0808">Transferase</keyword>
<name>A0A3N0AX47_9ACTN</name>
<dbReference type="GO" id="GO:0046872">
    <property type="term" value="F:metal ion binding"/>
    <property type="evidence" value="ECO:0007669"/>
    <property type="project" value="UniProtKB-KW"/>
</dbReference>
<dbReference type="InterPro" id="IPR033749">
    <property type="entry name" value="Polyprenyl_synt_CS"/>
</dbReference>
<organism evidence="7 8">
    <name type="scientific">Slackia equolifaciens</name>
    <dbReference type="NCBI Taxonomy" id="498718"/>
    <lineage>
        <taxon>Bacteria</taxon>
        <taxon>Bacillati</taxon>
        <taxon>Actinomycetota</taxon>
        <taxon>Coriobacteriia</taxon>
        <taxon>Eggerthellales</taxon>
        <taxon>Eggerthellaceae</taxon>
        <taxon>Slackia</taxon>
    </lineage>
</organism>
<dbReference type="SUPFAM" id="SSF48576">
    <property type="entry name" value="Terpenoid synthases"/>
    <property type="match status" value="1"/>
</dbReference>
<dbReference type="GO" id="GO:0004659">
    <property type="term" value="F:prenyltransferase activity"/>
    <property type="evidence" value="ECO:0007669"/>
    <property type="project" value="InterPro"/>
</dbReference>
<keyword evidence="5" id="KW-0460">Magnesium</keyword>
<proteinExistence type="inferred from homology"/>
<evidence type="ECO:0000256" key="5">
    <source>
        <dbReference type="ARBA" id="ARBA00022842"/>
    </source>
</evidence>
<evidence type="ECO:0000313" key="7">
    <source>
        <dbReference type="EMBL" id="RNL39180.1"/>
    </source>
</evidence>
<comment type="cofactor">
    <cofactor evidence="1">
        <name>Mg(2+)</name>
        <dbReference type="ChEBI" id="CHEBI:18420"/>
    </cofactor>
</comment>
<dbReference type="PROSITE" id="PS00723">
    <property type="entry name" value="POLYPRENYL_SYNTHASE_1"/>
    <property type="match status" value="1"/>
</dbReference>
<dbReference type="Proteomes" id="UP000269591">
    <property type="component" value="Unassembled WGS sequence"/>
</dbReference>
<keyword evidence="4" id="KW-0479">Metal-binding</keyword>
<dbReference type="Gene3D" id="1.10.600.10">
    <property type="entry name" value="Farnesyl Diphosphate Synthase"/>
    <property type="match status" value="1"/>
</dbReference>
<evidence type="ECO:0000256" key="6">
    <source>
        <dbReference type="RuleBase" id="RU004466"/>
    </source>
</evidence>
<reference evidence="8" key="1">
    <citation type="submission" date="2018-05" db="EMBL/GenBank/DDBJ databases">
        <title>Genome Sequencing of selected type strains of the family Eggerthellaceae.</title>
        <authorList>
            <person name="Danylec N."/>
            <person name="Stoll D.A."/>
            <person name="Doetsch A."/>
            <person name="Huch M."/>
        </authorList>
    </citation>
    <scope>NUCLEOTIDE SEQUENCE [LARGE SCALE GENOMIC DNA]</scope>
    <source>
        <strain evidence="8">DSM 24851</strain>
    </source>
</reference>
<dbReference type="EMBL" id="QIBX01000013">
    <property type="protein sequence ID" value="RNL39180.1"/>
    <property type="molecule type" value="Genomic_DNA"/>
</dbReference>
<accession>A0A3N0AX47</accession>
<comment type="caution">
    <text evidence="7">The sequence shown here is derived from an EMBL/GenBank/DDBJ whole genome shotgun (WGS) entry which is preliminary data.</text>
</comment>
<evidence type="ECO:0000256" key="4">
    <source>
        <dbReference type="ARBA" id="ARBA00022723"/>
    </source>
</evidence>
<dbReference type="OrthoDB" id="4497239at2"/>
<dbReference type="PANTHER" id="PTHR12001">
    <property type="entry name" value="GERANYLGERANYL PYROPHOSPHATE SYNTHASE"/>
    <property type="match status" value="1"/>
</dbReference>
<dbReference type="GO" id="GO:0008299">
    <property type="term" value="P:isoprenoid biosynthetic process"/>
    <property type="evidence" value="ECO:0007669"/>
    <property type="project" value="InterPro"/>
</dbReference>
<evidence type="ECO:0000313" key="8">
    <source>
        <dbReference type="Proteomes" id="UP000269591"/>
    </source>
</evidence>
<dbReference type="InterPro" id="IPR008949">
    <property type="entry name" value="Isoprenoid_synthase_dom_sf"/>
</dbReference>
<dbReference type="PANTHER" id="PTHR12001:SF85">
    <property type="entry name" value="SHORT CHAIN ISOPRENYL DIPHOSPHATE SYNTHASE"/>
    <property type="match status" value="1"/>
</dbReference>
<gene>
    <name evidence="7" type="ORF">DMP06_07845</name>
</gene>
<dbReference type="RefSeq" id="WP_123209180.1">
    <property type="nucleotide sequence ID" value="NZ_JBHTHO010000010.1"/>
</dbReference>
<evidence type="ECO:0000256" key="1">
    <source>
        <dbReference type="ARBA" id="ARBA00001946"/>
    </source>
</evidence>
<sequence length="356" mass="38857">MTAAEMRKASMEELLEAVANPPATFEEYLDSYADTVGDLVNTFIPRGTHPDMDKYLYDPLLKYSQNGGKRHRPLICFAACVAVGGDVRQAASAASAIEHFHTAALIHDDIADEATLRRGEPCLHLTEGIGIAINAGDLALSLVNGSVVKDPNLSDAIKVRVVTELIEMTRRTIEGQALDLGWARDERYDITPEDYLVMATHKTAHYSGAVPLAIGAIIGGGTEAQIEALRNYGLDTGLAFQIQDDLLNIEGDPETVGKDFCSDITEGKRTLMVVHALQNSSQRDRLIEILSSKTTDLATLAEAVSIMRESGSVEYARNYAENLTSIAKNRLVDMLDESPARDLLISMADYFVNRLK</sequence>
<evidence type="ECO:0000256" key="3">
    <source>
        <dbReference type="ARBA" id="ARBA00022679"/>
    </source>
</evidence>
<dbReference type="InterPro" id="IPR000092">
    <property type="entry name" value="Polyprenyl_synt"/>
</dbReference>
<dbReference type="SFLD" id="SFLDG01017">
    <property type="entry name" value="Polyprenyl_Transferase_Like"/>
    <property type="match status" value="1"/>
</dbReference>